<feature type="region of interest" description="Disordered" evidence="1">
    <location>
        <begin position="78"/>
        <end position="146"/>
    </location>
</feature>
<sequence>MLLRETIRKTKILFCNTLQKFKSLFFDRYQKLPKLPSFNPWTRGSPNRKDYQKDQFYMSFFDELEANLDKVKESYSSSIMASKEPRKGTENARSGNFVKLAKQSPTAKSKQQEKEKKTNKERSQIGKREESCSKKTNGGEGHGLTAQKMKDLEMMEAGDVEQVLDVEEALHYYSRLTSPVYLDLVDKFFMDIYSQQFEEERLGSNIRF</sequence>
<evidence type="ECO:0000313" key="2">
    <source>
        <dbReference type="Proteomes" id="UP000235220"/>
    </source>
</evidence>
<reference evidence="3" key="1">
    <citation type="submission" date="2025-08" db="UniProtKB">
        <authorList>
            <consortium name="RefSeq"/>
        </authorList>
    </citation>
    <scope>IDENTIFICATION</scope>
    <source>
        <tissue evidence="3">Leaves</tissue>
    </source>
</reference>
<dbReference type="KEGG" id="jre:109006101"/>
<protein>
    <submittedName>
        <fullName evidence="3">Uncharacterized protein LOC109006101</fullName>
    </submittedName>
</protein>
<name>A0A2I4GA87_JUGRE</name>
<feature type="compositionally biased region" description="Basic and acidic residues" evidence="1">
    <location>
        <begin position="110"/>
        <end position="133"/>
    </location>
</feature>
<dbReference type="Gramene" id="Jr12_19140_p1">
    <property type="protein sequence ID" value="cds.Jr12_19140_p1"/>
    <property type="gene ID" value="Jr12_19140"/>
</dbReference>
<dbReference type="Proteomes" id="UP000235220">
    <property type="component" value="Chromosome 12"/>
</dbReference>
<accession>A0A2I4GA87</accession>
<evidence type="ECO:0000313" key="3">
    <source>
        <dbReference type="RefSeq" id="XP_018840812.1"/>
    </source>
</evidence>
<organism evidence="2 3">
    <name type="scientific">Juglans regia</name>
    <name type="common">English walnut</name>
    <dbReference type="NCBI Taxonomy" id="51240"/>
    <lineage>
        <taxon>Eukaryota</taxon>
        <taxon>Viridiplantae</taxon>
        <taxon>Streptophyta</taxon>
        <taxon>Embryophyta</taxon>
        <taxon>Tracheophyta</taxon>
        <taxon>Spermatophyta</taxon>
        <taxon>Magnoliopsida</taxon>
        <taxon>eudicotyledons</taxon>
        <taxon>Gunneridae</taxon>
        <taxon>Pentapetalae</taxon>
        <taxon>rosids</taxon>
        <taxon>fabids</taxon>
        <taxon>Fagales</taxon>
        <taxon>Juglandaceae</taxon>
        <taxon>Juglans</taxon>
    </lineage>
</organism>
<dbReference type="RefSeq" id="XP_018840812.1">
    <property type="nucleotide sequence ID" value="XM_018985267.2"/>
</dbReference>
<evidence type="ECO:0000256" key="1">
    <source>
        <dbReference type="SAM" id="MobiDB-lite"/>
    </source>
</evidence>
<dbReference type="PANTHER" id="PTHR35461">
    <property type="entry name" value="BNAANNG14610D PROTEIN"/>
    <property type="match status" value="1"/>
</dbReference>
<gene>
    <name evidence="3" type="primary">LOC109006101</name>
</gene>
<dbReference type="STRING" id="51240.A0A2I4GA87"/>
<dbReference type="GeneID" id="109006101"/>
<proteinExistence type="predicted"/>
<dbReference type="OrthoDB" id="1928787at2759"/>
<keyword evidence="2" id="KW-1185">Reference proteome</keyword>
<dbReference type="PANTHER" id="PTHR35461:SF1">
    <property type="entry name" value="LOW PROTEIN: ATP-DEPENDENT RNA HELICASE-LIKE PROTEIN"/>
    <property type="match status" value="1"/>
</dbReference>
<dbReference type="AlphaFoldDB" id="A0A2I4GA87"/>